<organism evidence="1 2">
    <name type="scientific">Ilyodon furcidens</name>
    <name type="common">goldbreast splitfin</name>
    <dbReference type="NCBI Taxonomy" id="33524"/>
    <lineage>
        <taxon>Eukaryota</taxon>
        <taxon>Metazoa</taxon>
        <taxon>Chordata</taxon>
        <taxon>Craniata</taxon>
        <taxon>Vertebrata</taxon>
        <taxon>Euteleostomi</taxon>
        <taxon>Actinopterygii</taxon>
        <taxon>Neopterygii</taxon>
        <taxon>Teleostei</taxon>
        <taxon>Neoteleostei</taxon>
        <taxon>Acanthomorphata</taxon>
        <taxon>Ovalentaria</taxon>
        <taxon>Atherinomorphae</taxon>
        <taxon>Cyprinodontiformes</taxon>
        <taxon>Goodeidae</taxon>
        <taxon>Ilyodon</taxon>
    </lineage>
</organism>
<protein>
    <submittedName>
        <fullName evidence="1">Uncharacterized protein</fullName>
    </submittedName>
</protein>
<reference evidence="1 2" key="1">
    <citation type="submission" date="2021-06" db="EMBL/GenBank/DDBJ databases">
        <authorList>
            <person name="Palmer J.M."/>
        </authorList>
    </citation>
    <scope>NUCLEOTIDE SEQUENCE [LARGE SCALE GENOMIC DNA]</scope>
    <source>
        <strain evidence="2">if_2019</strain>
        <tissue evidence="1">Muscle</tissue>
    </source>
</reference>
<dbReference type="EMBL" id="JAHRIQ010088756">
    <property type="protein sequence ID" value="MEQ2250144.1"/>
    <property type="molecule type" value="Genomic_DNA"/>
</dbReference>
<dbReference type="Proteomes" id="UP001482620">
    <property type="component" value="Unassembled WGS sequence"/>
</dbReference>
<sequence length="99" mass="11014">MLKLKCDVLQLEFVNHFVHIMYGLNRTVAFLMLDARLHVSNITSALVCFATHKICPILDLLSLCHLVGYLAVQLVMPVNELFAGCQCNCADAPAPHHPK</sequence>
<proteinExistence type="predicted"/>
<accession>A0ABV0UY94</accession>
<evidence type="ECO:0000313" key="2">
    <source>
        <dbReference type="Proteomes" id="UP001482620"/>
    </source>
</evidence>
<name>A0ABV0UY94_9TELE</name>
<keyword evidence="2" id="KW-1185">Reference proteome</keyword>
<evidence type="ECO:0000313" key="1">
    <source>
        <dbReference type="EMBL" id="MEQ2250144.1"/>
    </source>
</evidence>
<comment type="caution">
    <text evidence="1">The sequence shown here is derived from an EMBL/GenBank/DDBJ whole genome shotgun (WGS) entry which is preliminary data.</text>
</comment>
<gene>
    <name evidence="1" type="ORF">ILYODFUR_036748</name>
</gene>